<keyword evidence="6" id="KW-0547">Nucleotide-binding</keyword>
<dbReference type="InterPro" id="IPR001650">
    <property type="entry name" value="Helicase_C-like"/>
</dbReference>
<keyword evidence="2" id="KW-0479">Metal-binding</keyword>
<dbReference type="AlphaFoldDB" id="A0A927IJ41"/>
<name>A0A927IJ41_9BACT</name>
<dbReference type="InterPro" id="IPR014001">
    <property type="entry name" value="Helicase_ATP-bd"/>
</dbReference>
<feature type="domain" description="SWIM-type" evidence="3">
    <location>
        <begin position="53"/>
        <end position="88"/>
    </location>
</feature>
<dbReference type="SUPFAM" id="SSF52540">
    <property type="entry name" value="P-loop containing nucleoside triphosphate hydrolases"/>
    <property type="match status" value="2"/>
</dbReference>
<dbReference type="SMART" id="SM00487">
    <property type="entry name" value="DEXDc"/>
    <property type="match status" value="1"/>
</dbReference>
<dbReference type="GO" id="GO:0005524">
    <property type="term" value="F:ATP binding"/>
    <property type="evidence" value="ECO:0007669"/>
    <property type="project" value="InterPro"/>
</dbReference>
<dbReference type="CDD" id="cd18793">
    <property type="entry name" value="SF2_C_SNF"/>
    <property type="match status" value="1"/>
</dbReference>
<protein>
    <submittedName>
        <fullName evidence="6">DEAD/DEAH box helicase</fullName>
    </submittedName>
</protein>
<dbReference type="RefSeq" id="WP_191618568.1">
    <property type="nucleotide sequence ID" value="NZ_JACYFG010000042.1"/>
</dbReference>
<dbReference type="Gene3D" id="3.40.50.10810">
    <property type="entry name" value="Tandem AAA-ATPase domain"/>
    <property type="match status" value="1"/>
</dbReference>
<keyword evidence="6" id="KW-0067">ATP-binding</keyword>
<feature type="domain" description="Helicase ATP-binding" evidence="4">
    <location>
        <begin position="730"/>
        <end position="893"/>
    </location>
</feature>
<evidence type="ECO:0000313" key="7">
    <source>
        <dbReference type="Proteomes" id="UP000622317"/>
    </source>
</evidence>
<dbReference type="Proteomes" id="UP000622317">
    <property type="component" value="Unassembled WGS sequence"/>
</dbReference>
<evidence type="ECO:0000259" key="4">
    <source>
        <dbReference type="PROSITE" id="PS51192"/>
    </source>
</evidence>
<dbReference type="InterPro" id="IPR038718">
    <property type="entry name" value="SNF2-like_sf"/>
</dbReference>
<keyword evidence="1" id="KW-0378">Hydrolase</keyword>
<dbReference type="InterPro" id="IPR027417">
    <property type="entry name" value="P-loop_NTPase"/>
</dbReference>
<evidence type="ECO:0000256" key="2">
    <source>
        <dbReference type="PROSITE-ProRule" id="PRU00325"/>
    </source>
</evidence>
<evidence type="ECO:0000259" key="5">
    <source>
        <dbReference type="PROSITE" id="PS51194"/>
    </source>
</evidence>
<dbReference type="PANTHER" id="PTHR10799">
    <property type="entry name" value="SNF2/RAD54 HELICASE FAMILY"/>
    <property type="match status" value="1"/>
</dbReference>
<dbReference type="InterPro" id="IPR000330">
    <property type="entry name" value="SNF2_N"/>
</dbReference>
<gene>
    <name evidence="6" type="ORF">IEN85_18355</name>
</gene>
<keyword evidence="2" id="KW-0863">Zinc-finger</keyword>
<evidence type="ECO:0000256" key="1">
    <source>
        <dbReference type="ARBA" id="ARBA00022801"/>
    </source>
</evidence>
<dbReference type="PROSITE" id="PS51194">
    <property type="entry name" value="HELICASE_CTER"/>
    <property type="match status" value="1"/>
</dbReference>
<dbReference type="SMART" id="SM00490">
    <property type="entry name" value="HELICc"/>
    <property type="match status" value="1"/>
</dbReference>
<dbReference type="GO" id="GO:0004386">
    <property type="term" value="F:helicase activity"/>
    <property type="evidence" value="ECO:0007669"/>
    <property type="project" value="UniProtKB-KW"/>
</dbReference>
<evidence type="ECO:0000259" key="3">
    <source>
        <dbReference type="PROSITE" id="PS50966"/>
    </source>
</evidence>
<keyword evidence="7" id="KW-1185">Reference proteome</keyword>
<comment type="caution">
    <text evidence="6">The sequence shown here is derived from an EMBL/GenBank/DDBJ whole genome shotgun (WGS) entry which is preliminary data.</text>
</comment>
<dbReference type="PROSITE" id="PS51192">
    <property type="entry name" value="HELICASE_ATP_BIND_1"/>
    <property type="match status" value="1"/>
</dbReference>
<dbReference type="InterPro" id="IPR049730">
    <property type="entry name" value="SNF2/RAD54-like_C"/>
</dbReference>
<dbReference type="Gene3D" id="3.40.50.300">
    <property type="entry name" value="P-loop containing nucleotide triphosphate hydrolases"/>
    <property type="match status" value="1"/>
</dbReference>
<feature type="domain" description="Helicase C-terminal" evidence="5">
    <location>
        <begin position="1015"/>
        <end position="1170"/>
    </location>
</feature>
<dbReference type="GO" id="GO:0016787">
    <property type="term" value="F:hydrolase activity"/>
    <property type="evidence" value="ECO:0007669"/>
    <property type="project" value="UniProtKB-KW"/>
</dbReference>
<sequence length="1178" mass="133038">MDASTLNSLALYLKTFDARTQKRGKAYARDARALVSYATNHVVEGYVDGTQEYFVHIGYERHVGWEAECDCPIGYDCKHAYALAATVLAENGHPLSQATPSKKAARRPKNSLFEPAKKILDRQLNVREERFLEKVQKAWHIFQEQGIACDDVLALLNNQEVHYRGWKQVDRLGNYLDTPPQDPFELLGYACIYFKLNEIKSPALAQKLIDLDDYQNRVKRNLHLNEIRAWKATLERSSNVRAPEQAQSTTPTQLAMVIGTSKWEIHAREDGPYYRVDSEQLQDWRDATATKLSTQAIAFLGAAEHFLQHWRGVTTAPTTQYARAFLHRLLQHAELRYHVLDTNYQTIPWSEEPLRWIARKSGSGEDATAQLSLCLPNGKPLPKNAIVLQLLDYDTYGRPQPTADDAPLYLSDATIYPGPPPLEGETLVTLPWDAIDSEQGVAFLRSQGSELPPEIEKRVDTLQPQLRLRASTRETPSTWGRTRGLQVELEAIDSQNNALRHFTPTGWNHLNEETSATPNNRIQLLDPNVLLDFAPLLSKFSLRWDEQLTRWQRPLRDSKDLPDFGTWLQSLPDSIQVELSPDLAGLDSAPVSLSYEVDIQETDTRDWFDVKLVKRVNDTQLTDEEMKLLLAGPGRFVQLPSGQWRRLDIETTKETAALMQELGVEKTDDTQRLHTLQLQNEAASAALTEEAKTELQARLKTLSAQKLPAPPRPFGKVLRPYQRDGFQFLCQLTQLSFGGILADDMGLGKTLQALAWLVWLKKQNAKAKAPFRVLIVCPKSVMDNWLSEPSKFQTGLTAAPHQSNPDEAQARALLSANLVVANYTQLRSAADTFLAETWDAVILDEAQYIKNPSSQTARVACQLSTQHRLVLTGTPIENRSLDLWSLLRFAMPGALGSQAQFKRLYNEKKDPQALPRLARRIQPFLLRRAKKDVAQDLPDRIEEELHCQLEGAQAKLYQAELKKARQLLVEVKTQRQFDKSRFNILQSLLRLRQICCDPQLLGAKPSKTPSAKTQALLEHIQPLVDEGHKILVFSQFVSMLELLQPALDAIGIPSLMLTGKTQDRATLVERFQKPDTEKVFLLSLKAAGSGLNLTAASYVALFDPWWNPAVEAQAIDRTHRIGQKRQVIAYRLIAKDTIEEKIRALQKEKSQLASTLIDDQSLATALDLDTIRDLLADQ</sequence>
<dbReference type="GO" id="GO:0008270">
    <property type="term" value="F:zinc ion binding"/>
    <property type="evidence" value="ECO:0007669"/>
    <property type="project" value="UniProtKB-KW"/>
</dbReference>
<keyword evidence="6" id="KW-0347">Helicase</keyword>
<dbReference type="Pfam" id="PF00271">
    <property type="entry name" value="Helicase_C"/>
    <property type="match status" value="1"/>
</dbReference>
<evidence type="ECO:0000313" key="6">
    <source>
        <dbReference type="EMBL" id="MBD5781469.1"/>
    </source>
</evidence>
<reference evidence="6" key="1">
    <citation type="submission" date="2020-09" db="EMBL/GenBank/DDBJ databases">
        <title>Pelagicoccus enzymogenes sp. nov. with an EPS production, isolated from marine sediment.</title>
        <authorList>
            <person name="Feng X."/>
        </authorList>
    </citation>
    <scope>NUCLEOTIDE SEQUENCE</scope>
    <source>
        <strain evidence="6">NFK12</strain>
    </source>
</reference>
<proteinExistence type="predicted"/>
<dbReference type="InterPro" id="IPR007527">
    <property type="entry name" value="Znf_SWIM"/>
</dbReference>
<dbReference type="PROSITE" id="PS50966">
    <property type="entry name" value="ZF_SWIM"/>
    <property type="match status" value="1"/>
</dbReference>
<keyword evidence="2" id="KW-0862">Zinc</keyword>
<organism evidence="6 7">
    <name type="scientific">Pelagicoccus enzymogenes</name>
    <dbReference type="NCBI Taxonomy" id="2773457"/>
    <lineage>
        <taxon>Bacteria</taxon>
        <taxon>Pseudomonadati</taxon>
        <taxon>Verrucomicrobiota</taxon>
        <taxon>Opitutia</taxon>
        <taxon>Puniceicoccales</taxon>
        <taxon>Pelagicoccaceae</taxon>
        <taxon>Pelagicoccus</taxon>
    </lineage>
</organism>
<accession>A0A927IJ41</accession>
<dbReference type="EMBL" id="JACYFG010000042">
    <property type="protein sequence ID" value="MBD5781469.1"/>
    <property type="molecule type" value="Genomic_DNA"/>
</dbReference>
<dbReference type="Pfam" id="PF04434">
    <property type="entry name" value="SWIM"/>
    <property type="match status" value="1"/>
</dbReference>
<dbReference type="Pfam" id="PF00176">
    <property type="entry name" value="SNF2-rel_dom"/>
    <property type="match status" value="1"/>
</dbReference>